<feature type="domain" description="AMP-dependent synthetase/ligase" evidence="3">
    <location>
        <begin position="41"/>
        <end position="419"/>
    </location>
</feature>
<dbReference type="InterPro" id="IPR020845">
    <property type="entry name" value="AMP-binding_CS"/>
</dbReference>
<sequence length="580" mass="64077">MATQTMIDSVNEIPVQNYYPSLFHGPADPPLVDLTLGDFLDAQCRRYGDRECVVIPWSGDRWTYDDLREQSASLARYLLARGVQPGDHVAILAGNRAEYASVFFACMRLGAVLVILNNTYTTPEAEHALHYTETKVLFATPFIGRQDNRAMLKRFNASAGPLPKLQQTILLEGSQDGLLDYRTAVLVGERLPEAPLRQIQDGLSPYETCNLQFTSGSTGHPKAAMLTHHGLLNNSRFIGDRMSLTQEDVLCCPPPLFHCFGLVLGLLAVMTHGAKIVYPSEVFDGPSVLEAISTERCTAVHGVPAMFDTLFSLPRPANFDCSRLRTGIIAGAPVPRHLMELLVNEFGMTEFTSSYGLTEASPTCFNAYVDDTIDRRLTTVGTLMPHAHAKIVDRNGQIVPVGTRGELCMAGYQLQQGYWRNPEKTAEAMERDENGVLWLHTGDEAVFDSHGYCSVTGRFKDIIIRGGENIYPLEIEERLVQHAAIDRAIVVGLPHPRYQEVPAAFLQRTEGSESPSLSQIQDFVRERLGRHKAPVHVFWLGEDGVSADLPITGSGKIQKYKLKQTGQELLAASKGPQAKL</sequence>
<evidence type="ECO:0000256" key="2">
    <source>
        <dbReference type="ARBA" id="ARBA00006432"/>
    </source>
</evidence>
<dbReference type="KEGG" id="ffu:CLAFUR5_12914"/>
<evidence type="ECO:0000259" key="3">
    <source>
        <dbReference type="Pfam" id="PF00501"/>
    </source>
</evidence>
<dbReference type="OMA" id="ELNMTEY"/>
<dbReference type="InterPro" id="IPR042099">
    <property type="entry name" value="ANL_N_sf"/>
</dbReference>
<dbReference type="Pfam" id="PF13193">
    <property type="entry name" value="AMP-binding_C"/>
    <property type="match status" value="1"/>
</dbReference>
<comment type="similarity">
    <text evidence="2">Belongs to the ATP-dependent AMP-binding enzyme family.</text>
</comment>
<dbReference type="PROSITE" id="PS00455">
    <property type="entry name" value="AMP_BINDING"/>
    <property type="match status" value="1"/>
</dbReference>
<dbReference type="OrthoDB" id="10253115at2759"/>
<dbReference type="Gene3D" id="3.30.300.30">
    <property type="match status" value="1"/>
</dbReference>
<keyword evidence="6" id="KW-1185">Reference proteome</keyword>
<dbReference type="GO" id="GO:0006631">
    <property type="term" value="P:fatty acid metabolic process"/>
    <property type="evidence" value="ECO:0007669"/>
    <property type="project" value="TreeGrafter"/>
</dbReference>
<dbReference type="PANTHER" id="PTHR43201">
    <property type="entry name" value="ACYL-COA SYNTHETASE"/>
    <property type="match status" value="1"/>
</dbReference>
<dbReference type="Gene3D" id="3.40.50.12780">
    <property type="entry name" value="N-terminal domain of ligase-like"/>
    <property type="match status" value="1"/>
</dbReference>
<dbReference type="GO" id="GO:0031956">
    <property type="term" value="F:medium-chain fatty acid-CoA ligase activity"/>
    <property type="evidence" value="ECO:0007669"/>
    <property type="project" value="TreeGrafter"/>
</dbReference>
<dbReference type="InterPro" id="IPR025110">
    <property type="entry name" value="AMP-bd_C"/>
</dbReference>
<dbReference type="InterPro" id="IPR045851">
    <property type="entry name" value="AMP-bd_C_sf"/>
</dbReference>
<reference evidence="5" key="1">
    <citation type="submission" date="2021-12" db="EMBL/GenBank/DDBJ databases">
        <authorList>
            <person name="Zaccaron A."/>
            <person name="Stergiopoulos I."/>
        </authorList>
    </citation>
    <scope>NUCLEOTIDE SEQUENCE</scope>
    <source>
        <strain evidence="5">Race5_Kim</strain>
    </source>
</reference>
<dbReference type="InterPro" id="IPR000873">
    <property type="entry name" value="AMP-dep_synth/lig_dom"/>
</dbReference>
<dbReference type="AlphaFoldDB" id="A0A9Q8UVD2"/>
<dbReference type="EMBL" id="CP090173">
    <property type="protein sequence ID" value="UJO23785.1"/>
    <property type="molecule type" value="Genomic_DNA"/>
</dbReference>
<dbReference type="GeneID" id="71992792"/>
<reference evidence="5" key="2">
    <citation type="journal article" date="2022" name="Microb. Genom.">
        <title>A chromosome-scale genome assembly of the tomato pathogen Cladosporium fulvum reveals a compartmentalized genome architecture and the presence of a dispensable chromosome.</title>
        <authorList>
            <person name="Zaccaron A.Z."/>
            <person name="Chen L.H."/>
            <person name="Samaras A."/>
            <person name="Stergiopoulos I."/>
        </authorList>
    </citation>
    <scope>NUCLEOTIDE SEQUENCE</scope>
    <source>
        <strain evidence="5">Race5_Kim</strain>
    </source>
</reference>
<feature type="domain" description="AMP-binding enzyme C-terminal" evidence="4">
    <location>
        <begin position="474"/>
        <end position="556"/>
    </location>
</feature>
<evidence type="ECO:0000313" key="6">
    <source>
        <dbReference type="Proteomes" id="UP000756132"/>
    </source>
</evidence>
<proteinExistence type="inferred from homology"/>
<comment type="pathway">
    <text evidence="1">Siderophore biosynthesis.</text>
</comment>
<organism evidence="5 6">
    <name type="scientific">Passalora fulva</name>
    <name type="common">Tomato leaf mold</name>
    <name type="synonym">Cladosporium fulvum</name>
    <dbReference type="NCBI Taxonomy" id="5499"/>
    <lineage>
        <taxon>Eukaryota</taxon>
        <taxon>Fungi</taxon>
        <taxon>Dikarya</taxon>
        <taxon>Ascomycota</taxon>
        <taxon>Pezizomycotina</taxon>
        <taxon>Dothideomycetes</taxon>
        <taxon>Dothideomycetidae</taxon>
        <taxon>Mycosphaerellales</taxon>
        <taxon>Mycosphaerellaceae</taxon>
        <taxon>Fulvia</taxon>
    </lineage>
</organism>
<evidence type="ECO:0000259" key="4">
    <source>
        <dbReference type="Pfam" id="PF13193"/>
    </source>
</evidence>
<dbReference type="PANTHER" id="PTHR43201:SF6">
    <property type="entry name" value="ACYL COA SYNTHETASE (EUROFUNG)"/>
    <property type="match status" value="1"/>
</dbReference>
<dbReference type="SUPFAM" id="SSF56801">
    <property type="entry name" value="Acetyl-CoA synthetase-like"/>
    <property type="match status" value="1"/>
</dbReference>
<dbReference type="FunFam" id="3.40.50.12780:FF:000003">
    <property type="entry name" value="Long-chain-fatty-acid--CoA ligase FadD"/>
    <property type="match status" value="1"/>
</dbReference>
<gene>
    <name evidence="5" type="ORF">CLAFUR5_12914</name>
</gene>
<protein>
    <submittedName>
        <fullName evidence="5">Acyl-CoA ligase sidI</fullName>
    </submittedName>
</protein>
<dbReference type="Pfam" id="PF00501">
    <property type="entry name" value="AMP-binding"/>
    <property type="match status" value="1"/>
</dbReference>
<name>A0A9Q8UVD2_PASFU</name>
<dbReference type="Proteomes" id="UP000756132">
    <property type="component" value="Chromosome 11"/>
</dbReference>
<dbReference type="RefSeq" id="XP_047768151.1">
    <property type="nucleotide sequence ID" value="XM_047912062.1"/>
</dbReference>
<keyword evidence="5" id="KW-0436">Ligase</keyword>
<evidence type="ECO:0000313" key="5">
    <source>
        <dbReference type="EMBL" id="UJO23785.1"/>
    </source>
</evidence>
<evidence type="ECO:0000256" key="1">
    <source>
        <dbReference type="ARBA" id="ARBA00004924"/>
    </source>
</evidence>
<accession>A0A9Q8UVD2</accession>